<sequence length="91" mass="10328">MATLNLNHIPDDMMSQIQQLAQQNNQSVDAQAVFLLKQALQAQNIILNSQKENEKNIDPENDPIWDLGKHPVEDTITDASVNLDDYLYHSL</sequence>
<organism evidence="1 2">
    <name type="scientific">Crocosphaera chwakensis CCY0110</name>
    <dbReference type="NCBI Taxonomy" id="391612"/>
    <lineage>
        <taxon>Bacteria</taxon>
        <taxon>Bacillati</taxon>
        <taxon>Cyanobacteriota</taxon>
        <taxon>Cyanophyceae</taxon>
        <taxon>Oscillatoriophycideae</taxon>
        <taxon>Chroococcales</taxon>
        <taxon>Aphanothecaceae</taxon>
        <taxon>Crocosphaera</taxon>
        <taxon>Crocosphaera chwakensis</taxon>
    </lineage>
</organism>
<reference evidence="1 2" key="1">
    <citation type="submission" date="2007-03" db="EMBL/GenBank/DDBJ databases">
        <authorList>
            <person name="Stal L."/>
            <person name="Ferriera S."/>
            <person name="Johnson J."/>
            <person name="Kravitz S."/>
            <person name="Beeson K."/>
            <person name="Sutton G."/>
            <person name="Rogers Y.-H."/>
            <person name="Friedman R."/>
            <person name="Frazier M."/>
            <person name="Venter J.C."/>
        </authorList>
    </citation>
    <scope>NUCLEOTIDE SEQUENCE [LARGE SCALE GENOMIC DNA]</scope>
    <source>
        <strain evidence="1 2">CCY0110</strain>
    </source>
</reference>
<dbReference type="RefSeq" id="WP_008274813.1">
    <property type="nucleotide sequence ID" value="NZ_AAXW01000009.1"/>
</dbReference>
<proteinExistence type="predicted"/>
<dbReference type="GO" id="GO:0006355">
    <property type="term" value="P:regulation of DNA-templated transcription"/>
    <property type="evidence" value="ECO:0007669"/>
    <property type="project" value="InterPro"/>
</dbReference>
<dbReference type="AlphaFoldDB" id="A3IN48"/>
<dbReference type="InterPro" id="IPR010985">
    <property type="entry name" value="Ribbon_hlx_hlx"/>
</dbReference>
<dbReference type="Gene3D" id="1.10.1220.10">
    <property type="entry name" value="Met repressor-like"/>
    <property type="match status" value="1"/>
</dbReference>
<dbReference type="eggNOG" id="ENOG50302DG">
    <property type="taxonomic scope" value="Bacteria"/>
</dbReference>
<dbReference type="Proteomes" id="UP000003781">
    <property type="component" value="Unassembled WGS sequence"/>
</dbReference>
<comment type="caution">
    <text evidence="1">The sequence shown here is derived from an EMBL/GenBank/DDBJ whole genome shotgun (WGS) entry which is preliminary data.</text>
</comment>
<accession>A3IN48</accession>
<evidence type="ECO:0000313" key="2">
    <source>
        <dbReference type="Proteomes" id="UP000003781"/>
    </source>
</evidence>
<gene>
    <name evidence="1" type="ORF">CY0110_00165</name>
</gene>
<evidence type="ECO:0000313" key="1">
    <source>
        <dbReference type="EMBL" id="EAZ92025.1"/>
    </source>
</evidence>
<dbReference type="InterPro" id="IPR013321">
    <property type="entry name" value="Arc_rbn_hlx_hlx"/>
</dbReference>
<protein>
    <submittedName>
        <fullName evidence="1">Uncharacterized protein</fullName>
    </submittedName>
</protein>
<dbReference type="EMBL" id="AAXW01000009">
    <property type="protein sequence ID" value="EAZ92025.1"/>
    <property type="molecule type" value="Genomic_DNA"/>
</dbReference>
<dbReference type="SUPFAM" id="SSF47598">
    <property type="entry name" value="Ribbon-helix-helix"/>
    <property type="match status" value="1"/>
</dbReference>
<keyword evidence="2" id="KW-1185">Reference proteome</keyword>
<dbReference type="OrthoDB" id="2389872at2"/>
<name>A3IN48_9CHRO</name>